<dbReference type="InterPro" id="IPR002481">
    <property type="entry name" value="FUR"/>
</dbReference>
<keyword evidence="4" id="KW-0963">Cytoplasm</keyword>
<accession>A0A6J7IQQ1</accession>
<comment type="subcellular location">
    <subcellularLocation>
        <location evidence="1">Cytoplasm</location>
    </subcellularLocation>
</comment>
<proteinExistence type="inferred from homology"/>
<evidence type="ECO:0000256" key="9">
    <source>
        <dbReference type="ARBA" id="ARBA00023125"/>
    </source>
</evidence>
<dbReference type="InterPro" id="IPR036388">
    <property type="entry name" value="WH-like_DNA-bd_sf"/>
</dbReference>
<dbReference type="InterPro" id="IPR036390">
    <property type="entry name" value="WH_DNA-bd_sf"/>
</dbReference>
<keyword evidence="9" id="KW-0238">DNA-binding</keyword>
<evidence type="ECO:0000256" key="10">
    <source>
        <dbReference type="ARBA" id="ARBA00023163"/>
    </source>
</evidence>
<evidence type="ECO:0000256" key="4">
    <source>
        <dbReference type="ARBA" id="ARBA00022490"/>
    </source>
</evidence>
<dbReference type="CDD" id="cd07153">
    <property type="entry name" value="Fur_like"/>
    <property type="match status" value="1"/>
</dbReference>
<dbReference type="PANTHER" id="PTHR33202:SF2">
    <property type="entry name" value="FERRIC UPTAKE REGULATION PROTEIN"/>
    <property type="match status" value="1"/>
</dbReference>
<evidence type="ECO:0000256" key="8">
    <source>
        <dbReference type="ARBA" id="ARBA00023015"/>
    </source>
</evidence>
<dbReference type="SUPFAM" id="SSF46785">
    <property type="entry name" value="Winged helix' DNA-binding domain"/>
    <property type="match status" value="1"/>
</dbReference>
<dbReference type="GO" id="GO:0003700">
    <property type="term" value="F:DNA-binding transcription factor activity"/>
    <property type="evidence" value="ECO:0007669"/>
    <property type="project" value="InterPro"/>
</dbReference>
<dbReference type="GO" id="GO:0005829">
    <property type="term" value="C:cytosol"/>
    <property type="evidence" value="ECO:0007669"/>
    <property type="project" value="TreeGrafter"/>
</dbReference>
<evidence type="ECO:0000256" key="3">
    <source>
        <dbReference type="ARBA" id="ARBA00011738"/>
    </source>
</evidence>
<dbReference type="Pfam" id="PF01475">
    <property type="entry name" value="FUR"/>
    <property type="match status" value="1"/>
</dbReference>
<evidence type="ECO:0000313" key="11">
    <source>
        <dbReference type="EMBL" id="CAB4933065.1"/>
    </source>
</evidence>
<gene>
    <name evidence="11" type="ORF">UFOPK3662_01353</name>
</gene>
<reference evidence="11" key="1">
    <citation type="submission" date="2020-05" db="EMBL/GenBank/DDBJ databases">
        <authorList>
            <person name="Chiriac C."/>
            <person name="Salcher M."/>
            <person name="Ghai R."/>
            <person name="Kavagutti S V."/>
        </authorList>
    </citation>
    <scope>NUCLEOTIDE SEQUENCE</scope>
</reference>
<dbReference type="GO" id="GO:0045892">
    <property type="term" value="P:negative regulation of DNA-templated transcription"/>
    <property type="evidence" value="ECO:0007669"/>
    <property type="project" value="TreeGrafter"/>
</dbReference>
<name>A0A6J7IQQ1_9ZZZZ</name>
<protein>
    <submittedName>
        <fullName evidence="11">Unannotated protein</fullName>
    </submittedName>
</protein>
<organism evidence="11">
    <name type="scientific">freshwater metagenome</name>
    <dbReference type="NCBI Taxonomy" id="449393"/>
    <lineage>
        <taxon>unclassified sequences</taxon>
        <taxon>metagenomes</taxon>
        <taxon>ecological metagenomes</taxon>
    </lineage>
</organism>
<keyword evidence="7" id="KW-0862">Zinc</keyword>
<evidence type="ECO:0000256" key="6">
    <source>
        <dbReference type="ARBA" id="ARBA00022723"/>
    </source>
</evidence>
<dbReference type="GO" id="GO:0008270">
    <property type="term" value="F:zinc ion binding"/>
    <property type="evidence" value="ECO:0007669"/>
    <property type="project" value="TreeGrafter"/>
</dbReference>
<dbReference type="Gene3D" id="3.30.1490.190">
    <property type="match status" value="1"/>
</dbReference>
<dbReference type="AlphaFoldDB" id="A0A6J7IQQ1"/>
<dbReference type="EMBL" id="CAFBMW010000009">
    <property type="protein sequence ID" value="CAB4933065.1"/>
    <property type="molecule type" value="Genomic_DNA"/>
</dbReference>
<comment type="subunit">
    <text evidence="3">Homodimer.</text>
</comment>
<keyword evidence="6" id="KW-0479">Metal-binding</keyword>
<dbReference type="InterPro" id="IPR043135">
    <property type="entry name" value="Fur_C"/>
</dbReference>
<dbReference type="GO" id="GO:1900376">
    <property type="term" value="P:regulation of secondary metabolite biosynthetic process"/>
    <property type="evidence" value="ECO:0007669"/>
    <property type="project" value="TreeGrafter"/>
</dbReference>
<evidence type="ECO:0000256" key="7">
    <source>
        <dbReference type="ARBA" id="ARBA00022833"/>
    </source>
</evidence>
<dbReference type="Gene3D" id="1.10.10.10">
    <property type="entry name" value="Winged helix-like DNA-binding domain superfamily/Winged helix DNA-binding domain"/>
    <property type="match status" value="1"/>
</dbReference>
<dbReference type="GO" id="GO:0000976">
    <property type="term" value="F:transcription cis-regulatory region binding"/>
    <property type="evidence" value="ECO:0007669"/>
    <property type="project" value="TreeGrafter"/>
</dbReference>
<keyword evidence="8" id="KW-0805">Transcription regulation</keyword>
<keyword evidence="5" id="KW-0678">Repressor</keyword>
<dbReference type="PANTHER" id="PTHR33202">
    <property type="entry name" value="ZINC UPTAKE REGULATION PROTEIN"/>
    <property type="match status" value="1"/>
</dbReference>
<evidence type="ECO:0000256" key="2">
    <source>
        <dbReference type="ARBA" id="ARBA00007957"/>
    </source>
</evidence>
<sequence>MSAAPGTDTPSCPVRERSTRQFRAVRDELRRSSDFRSAQDIHAAVRAGGTSVGLATVYRALQTLVDTQQADVLRGEGSEARYRACGESHHHHLVCRSCGTTVEISGPAVERWADDTAAQHGFSDVSHTLELFGTCSACRTGGD</sequence>
<comment type="similarity">
    <text evidence="2">Belongs to the Fur family.</text>
</comment>
<evidence type="ECO:0000256" key="5">
    <source>
        <dbReference type="ARBA" id="ARBA00022491"/>
    </source>
</evidence>
<keyword evidence="10" id="KW-0804">Transcription</keyword>
<evidence type="ECO:0000256" key="1">
    <source>
        <dbReference type="ARBA" id="ARBA00004496"/>
    </source>
</evidence>